<evidence type="ECO:0000313" key="3">
    <source>
        <dbReference type="WBParaSite" id="TMUE_3000014685.1"/>
    </source>
</evidence>
<dbReference type="AlphaFoldDB" id="A0A5S6R591"/>
<evidence type="ECO:0000313" key="2">
    <source>
        <dbReference type="Proteomes" id="UP000046395"/>
    </source>
</evidence>
<reference evidence="3" key="1">
    <citation type="submission" date="2019-12" db="UniProtKB">
        <authorList>
            <consortium name="WormBaseParasite"/>
        </authorList>
    </citation>
    <scope>IDENTIFICATION</scope>
</reference>
<name>A0A5S6R591_TRIMR</name>
<accession>A0A5S6R591</accession>
<feature type="region of interest" description="Disordered" evidence="1">
    <location>
        <begin position="1"/>
        <end position="62"/>
    </location>
</feature>
<sequence length="210" mass="23353">MGDRLPAIRSDRNRRTQQGPKQPRRQCSLAQIGAQRTRSFSRRRKAEVAHEQRNRPLSWGRRSLEDGPVLRMKNDHSTVAGSRMSACERRRTDAGVQLQAQGRLPKATLPQKATCGDLASAAVICMRLVVANETPAPSEEDPNGNASGGGGEVVLNTHLALTACAKRDAVARRASRQRARFQRRNRTRTMRRLPLEVAYVAMVAPSLRRN</sequence>
<organism evidence="2 3">
    <name type="scientific">Trichuris muris</name>
    <name type="common">Mouse whipworm</name>
    <dbReference type="NCBI Taxonomy" id="70415"/>
    <lineage>
        <taxon>Eukaryota</taxon>
        <taxon>Metazoa</taxon>
        <taxon>Ecdysozoa</taxon>
        <taxon>Nematoda</taxon>
        <taxon>Enoplea</taxon>
        <taxon>Dorylaimia</taxon>
        <taxon>Trichinellida</taxon>
        <taxon>Trichuridae</taxon>
        <taxon>Trichuris</taxon>
    </lineage>
</organism>
<proteinExistence type="predicted"/>
<dbReference type="Proteomes" id="UP000046395">
    <property type="component" value="Unassembled WGS sequence"/>
</dbReference>
<keyword evidence="2" id="KW-1185">Reference proteome</keyword>
<evidence type="ECO:0000256" key="1">
    <source>
        <dbReference type="SAM" id="MobiDB-lite"/>
    </source>
</evidence>
<dbReference type="WBParaSite" id="TMUE_3000014685.1">
    <property type="protein sequence ID" value="TMUE_3000014685.1"/>
    <property type="gene ID" value="WBGene00302291"/>
</dbReference>
<protein>
    <submittedName>
        <fullName evidence="3">Uncharacterized protein</fullName>
    </submittedName>
</protein>